<sequence length="317" mass="34890">MHYRCILLHGTHLSSHSGTDRGEIHDPRFSSRIDQQFLAGLEAAVGRQAIPAGQDGFGNADTLGDDSERFPLLHHDGLGRHQLRSLQTGGHRLGVFQRQHQAVFALRRGSGRPAALPTSAGRIPASISTRARTGGEYFRHVTPGLGRQGQTPEIGTPASRPVVRDRLLDRPLPCVVSGQGQQPVALETVVQMLQISQGGTGGNMYVIAAIVVRRHLHTEALPRGGNQLPKTGGRFRRKRARIAGALYQGHQHQIQRQSPALDLADQIMQKRLRPFGQTANPRRPGPETRHFRLHRWMVPAGQFQTLPEVMPQTVLVV</sequence>
<dbReference type="Proteomes" id="UP000008553">
    <property type="component" value="Unassembled WGS sequence"/>
</dbReference>
<comment type="caution">
    <text evidence="1">The sequence shown here is derived from an EMBL/GenBank/DDBJ whole genome shotgun (WGS) entry which is preliminary data.</text>
</comment>
<dbReference type="EMBL" id="AABL01002918">
    <property type="protein sequence ID" value="EAA20310.1"/>
    <property type="molecule type" value="Genomic_DNA"/>
</dbReference>
<gene>
    <name evidence="1" type="ORF">PY07779</name>
</gene>
<proteinExistence type="predicted"/>
<keyword evidence="2" id="KW-1185">Reference proteome</keyword>
<organism evidence="1 2">
    <name type="scientific">Plasmodium yoelii yoelii</name>
    <dbReference type="NCBI Taxonomy" id="73239"/>
    <lineage>
        <taxon>Eukaryota</taxon>
        <taxon>Sar</taxon>
        <taxon>Alveolata</taxon>
        <taxon>Apicomplexa</taxon>
        <taxon>Aconoidasida</taxon>
        <taxon>Haemosporida</taxon>
        <taxon>Plasmodiidae</taxon>
        <taxon>Plasmodium</taxon>
        <taxon>Plasmodium (Vinckeia)</taxon>
    </lineage>
</organism>
<dbReference type="AlphaFoldDB" id="Q7R711"/>
<feature type="non-terminal residue" evidence="1">
    <location>
        <position position="317"/>
    </location>
</feature>
<evidence type="ECO:0000313" key="2">
    <source>
        <dbReference type="Proteomes" id="UP000008553"/>
    </source>
</evidence>
<name>Q7R711_PLAYO</name>
<dbReference type="InParanoid" id="Q7R711"/>
<reference evidence="1 2" key="1">
    <citation type="journal article" date="2002" name="Nature">
        <title>Genome sequence and comparative analysis of the model rodent malaria parasite Plasmodium yoelii yoelii.</title>
        <authorList>
            <person name="Carlton J.M."/>
            <person name="Angiuoli S.V."/>
            <person name="Suh B.B."/>
            <person name="Kooij T.W."/>
            <person name="Pertea M."/>
            <person name="Silva J.C."/>
            <person name="Ermolaeva M.D."/>
            <person name="Allen J.E."/>
            <person name="Selengut J.D."/>
            <person name="Koo H.L."/>
            <person name="Peterson J.D."/>
            <person name="Pop M."/>
            <person name="Kosack D.S."/>
            <person name="Shumway M.F."/>
            <person name="Bidwell S.L."/>
            <person name="Shallom S.J."/>
            <person name="van Aken S.E."/>
            <person name="Riedmuller S.B."/>
            <person name="Feldblyum T.V."/>
            <person name="Cho J.K."/>
            <person name="Quackenbush J."/>
            <person name="Sedegah M."/>
            <person name="Shoaibi A."/>
            <person name="Cummings L.M."/>
            <person name="Florens L."/>
            <person name="Yates J.R."/>
            <person name="Raine J.D."/>
            <person name="Sinden R.E."/>
            <person name="Harris M.A."/>
            <person name="Cunningham D.A."/>
            <person name="Preiser P.R."/>
            <person name="Bergman L.W."/>
            <person name="Vaidya A.B."/>
            <person name="van Lin L.H."/>
            <person name="Janse C.J."/>
            <person name="Waters A.P."/>
            <person name="Smith H.O."/>
            <person name="White O.R."/>
            <person name="Salzberg S.L."/>
            <person name="Venter J.C."/>
            <person name="Fraser C.M."/>
            <person name="Hoffman S.L."/>
            <person name="Gardner M.J."/>
            <person name="Carucci D.J."/>
        </authorList>
    </citation>
    <scope>NUCLEOTIDE SEQUENCE [LARGE SCALE GENOMIC DNA]</scope>
    <source>
        <strain evidence="1 2">17XNL</strain>
    </source>
</reference>
<accession>Q7R711</accession>
<evidence type="ECO:0000313" key="1">
    <source>
        <dbReference type="EMBL" id="EAA20310.1"/>
    </source>
</evidence>
<protein>
    <submittedName>
        <fullName evidence="1">Uncharacterized protein</fullName>
    </submittedName>
</protein>
<dbReference type="PaxDb" id="73239-Q7R711"/>